<feature type="region of interest" description="Disordered" evidence="1">
    <location>
        <begin position="68"/>
        <end position="203"/>
    </location>
</feature>
<feature type="compositionally biased region" description="Basic and acidic residues" evidence="1">
    <location>
        <begin position="157"/>
        <end position="171"/>
    </location>
</feature>
<evidence type="ECO:0000313" key="3">
    <source>
        <dbReference type="WBParaSite" id="PSAMB.scaffold1052size36665.g10589.t1"/>
    </source>
</evidence>
<sequence length="203" mass="21943">MSVDTTSAHDVDGQLAERTNAETGRTARPTSAGKAWPQGAFYQSTVSASRPLSINTYTSELTAAAATTTTLATPGLHAETTASDRPTDGGRPTLSLCVRRRERNAPRRRPERNAPRRIAAAQVISRRAPSSLSARAHRATANNFSSSAARSTVGRPRPSDRPTDAAKVEARQRRRLRRARRRSATASRRPIMQSAACARQGDD</sequence>
<organism evidence="2 3">
    <name type="scientific">Plectus sambesii</name>
    <dbReference type="NCBI Taxonomy" id="2011161"/>
    <lineage>
        <taxon>Eukaryota</taxon>
        <taxon>Metazoa</taxon>
        <taxon>Ecdysozoa</taxon>
        <taxon>Nematoda</taxon>
        <taxon>Chromadorea</taxon>
        <taxon>Plectida</taxon>
        <taxon>Plectina</taxon>
        <taxon>Plectoidea</taxon>
        <taxon>Plectidae</taxon>
        <taxon>Plectus</taxon>
    </lineage>
</organism>
<feature type="region of interest" description="Disordered" evidence="1">
    <location>
        <begin position="1"/>
        <end position="38"/>
    </location>
</feature>
<dbReference type="Proteomes" id="UP000887566">
    <property type="component" value="Unplaced"/>
</dbReference>
<protein>
    <submittedName>
        <fullName evidence="3">Uncharacterized protein</fullName>
    </submittedName>
</protein>
<proteinExistence type="predicted"/>
<feature type="compositionally biased region" description="Polar residues" evidence="1">
    <location>
        <begin position="140"/>
        <end position="150"/>
    </location>
</feature>
<feature type="compositionally biased region" description="Low complexity" evidence="1">
    <location>
        <begin position="116"/>
        <end position="134"/>
    </location>
</feature>
<evidence type="ECO:0000256" key="1">
    <source>
        <dbReference type="SAM" id="MobiDB-lite"/>
    </source>
</evidence>
<feature type="compositionally biased region" description="Basic residues" evidence="1">
    <location>
        <begin position="98"/>
        <end position="110"/>
    </location>
</feature>
<feature type="compositionally biased region" description="Basic residues" evidence="1">
    <location>
        <begin position="172"/>
        <end position="183"/>
    </location>
</feature>
<accession>A0A914UK86</accession>
<name>A0A914UK86_9BILA</name>
<reference evidence="3" key="1">
    <citation type="submission" date="2022-11" db="UniProtKB">
        <authorList>
            <consortium name="WormBaseParasite"/>
        </authorList>
    </citation>
    <scope>IDENTIFICATION</scope>
</reference>
<evidence type="ECO:0000313" key="2">
    <source>
        <dbReference type="Proteomes" id="UP000887566"/>
    </source>
</evidence>
<keyword evidence="2" id="KW-1185">Reference proteome</keyword>
<dbReference type="WBParaSite" id="PSAMB.scaffold1052size36665.g10589.t1">
    <property type="protein sequence ID" value="PSAMB.scaffold1052size36665.g10589.t1"/>
    <property type="gene ID" value="PSAMB.scaffold1052size36665.g10589"/>
</dbReference>
<dbReference type="AlphaFoldDB" id="A0A914UK86"/>